<feature type="domain" description="Laminin G" evidence="2">
    <location>
        <begin position="408"/>
        <end position="584"/>
    </location>
</feature>
<evidence type="ECO:0000256" key="1">
    <source>
        <dbReference type="PROSITE-ProRule" id="PRU00122"/>
    </source>
</evidence>
<dbReference type="GO" id="GO:0016020">
    <property type="term" value="C:membrane"/>
    <property type="evidence" value="ECO:0007669"/>
    <property type="project" value="UniProtKB-SubCell"/>
</dbReference>
<evidence type="ECO:0000313" key="4">
    <source>
        <dbReference type="Proteomes" id="UP001209878"/>
    </source>
</evidence>
<dbReference type="SUPFAM" id="SSF49899">
    <property type="entry name" value="Concanavalin A-like lectins/glucanases"/>
    <property type="match status" value="3"/>
</dbReference>
<dbReference type="InterPro" id="IPR001791">
    <property type="entry name" value="Laminin_G"/>
</dbReference>
<evidence type="ECO:0000259" key="2">
    <source>
        <dbReference type="PROSITE" id="PS50025"/>
    </source>
</evidence>
<sequence length="594" mass="65203">MFGRGYLEVGSPDLSTKADISFSFRTQQTDTLLFLAEGVNKENYYSVSLTGGRLSAWFSSGSGNSRITSLKTYNDGRQHSVALVKNNHKIDMYIDDQLGGSTKLPAGANMRIGSMRGASGGLYVGGIPAWGDYTGVAASLTPFRGCLQDLVINGKILALDTPVNFSNVDVGRCVQEHIFHDLPVAPSIKEYPITPAVPSFTVTVTLPPPITTTVSKEQPKSCAVEERHGRLSSGVAFGDVRHSHAEVAVKRQSVNKDDFSMSITFRTFFTYGLLFYMTTTARTEHLAVYMKGGRVHVSYDRDGDTRNLQDTQDLSGDSWHTVVVTEDQKRLSLRVDQRPAIEDHLTHRVNVIAPIYVGGLPPHLKIHSGIESESFKGCLRRFHLYGTPVDLTNSKAIMGVRKCFAEVERGAHFDGWSYAVYAEKFEVQADFEVTLEFRTAYRRGVLLTASHPRGKPALALEINDGQLKFSAVNKGGRFTAVSTQCEYCLCDNKWHKVKAVFSKNIVTVKVDEDHIRFGISPNDEASLGLRSALYIGGFPAFALPQGATHASDYFTGCLRNIHINGIPVNWHALHNLVDVHVGACPVSSPPGGVR</sequence>
<feature type="disulfide bond" evidence="1">
    <location>
        <begin position="146"/>
        <end position="173"/>
    </location>
</feature>
<dbReference type="Pfam" id="PF00054">
    <property type="entry name" value="Laminin_G_1"/>
    <property type="match status" value="1"/>
</dbReference>
<reference evidence="3" key="1">
    <citation type="journal article" date="2023" name="Mol. Biol. Evol.">
        <title>Third-Generation Sequencing Reveals the Adaptive Role of the Epigenome in Three Deep-Sea Polychaetes.</title>
        <authorList>
            <person name="Perez M."/>
            <person name="Aroh O."/>
            <person name="Sun Y."/>
            <person name="Lan Y."/>
            <person name="Juniper S.K."/>
            <person name="Young C.R."/>
            <person name="Angers B."/>
            <person name="Qian P.Y."/>
        </authorList>
    </citation>
    <scope>NUCLEOTIDE SEQUENCE</scope>
    <source>
        <strain evidence="3">R07B-5</strain>
    </source>
</reference>
<dbReference type="InterPro" id="IPR050372">
    <property type="entry name" value="Neurexin-related_CASP"/>
</dbReference>
<feature type="domain" description="Laminin G" evidence="2">
    <location>
        <begin position="234"/>
        <end position="403"/>
    </location>
</feature>
<keyword evidence="1" id="KW-1015">Disulfide bond</keyword>
<protein>
    <recommendedName>
        <fullName evidence="2">Laminin G domain-containing protein</fullName>
    </recommendedName>
</protein>
<dbReference type="InterPro" id="IPR013320">
    <property type="entry name" value="ConA-like_dom_sf"/>
</dbReference>
<comment type="caution">
    <text evidence="3">The sequence shown here is derived from an EMBL/GenBank/DDBJ whole genome shotgun (WGS) entry which is preliminary data.</text>
</comment>
<dbReference type="PROSITE" id="PS50025">
    <property type="entry name" value="LAM_G_DOMAIN"/>
    <property type="match status" value="3"/>
</dbReference>
<dbReference type="Gene3D" id="2.60.120.200">
    <property type="match status" value="3"/>
</dbReference>
<dbReference type="PANTHER" id="PTHR15036">
    <property type="entry name" value="PIKACHURIN-LIKE PROTEIN"/>
    <property type="match status" value="1"/>
</dbReference>
<name>A0AAD9KCY2_RIDPI</name>
<dbReference type="PANTHER" id="PTHR15036:SF65">
    <property type="entry name" value="LAMININ SUBUNIT ALPHA-2"/>
    <property type="match status" value="1"/>
</dbReference>
<evidence type="ECO:0000313" key="3">
    <source>
        <dbReference type="EMBL" id="KAK2168857.1"/>
    </source>
</evidence>
<dbReference type="SMART" id="SM00282">
    <property type="entry name" value="LamG"/>
    <property type="match status" value="3"/>
</dbReference>
<keyword evidence="4" id="KW-1185">Reference proteome</keyword>
<dbReference type="CDD" id="cd00110">
    <property type="entry name" value="LamG"/>
    <property type="match status" value="3"/>
</dbReference>
<organism evidence="3 4">
    <name type="scientific">Ridgeia piscesae</name>
    <name type="common">Tubeworm</name>
    <dbReference type="NCBI Taxonomy" id="27915"/>
    <lineage>
        <taxon>Eukaryota</taxon>
        <taxon>Metazoa</taxon>
        <taxon>Spiralia</taxon>
        <taxon>Lophotrochozoa</taxon>
        <taxon>Annelida</taxon>
        <taxon>Polychaeta</taxon>
        <taxon>Sedentaria</taxon>
        <taxon>Canalipalpata</taxon>
        <taxon>Sabellida</taxon>
        <taxon>Siboglinidae</taxon>
        <taxon>Ridgeia</taxon>
    </lineage>
</organism>
<dbReference type="EMBL" id="JAODUO010001212">
    <property type="protein sequence ID" value="KAK2168857.1"/>
    <property type="molecule type" value="Genomic_DNA"/>
</dbReference>
<gene>
    <name evidence="3" type="ORF">NP493_1214g00005</name>
</gene>
<accession>A0AAD9KCY2</accession>
<dbReference type="AlphaFoldDB" id="A0AAD9KCY2"/>
<dbReference type="Proteomes" id="UP001209878">
    <property type="component" value="Unassembled WGS sequence"/>
</dbReference>
<comment type="caution">
    <text evidence="1">Lacks conserved residue(s) required for the propagation of feature annotation.</text>
</comment>
<feature type="domain" description="Laminin G" evidence="2">
    <location>
        <begin position="1"/>
        <end position="173"/>
    </location>
</feature>
<dbReference type="Pfam" id="PF02210">
    <property type="entry name" value="Laminin_G_2"/>
    <property type="match status" value="2"/>
</dbReference>
<feature type="disulfide bond" evidence="1">
    <location>
        <begin position="557"/>
        <end position="584"/>
    </location>
</feature>
<proteinExistence type="predicted"/>